<name>A0A975CIB3_9BURK</name>
<accession>A0A975CIB3</accession>
<dbReference type="KEGG" id="otd:J1M35_04115"/>
<evidence type="ECO:0000313" key="1">
    <source>
        <dbReference type="EMBL" id="QTD46104.1"/>
    </source>
</evidence>
<proteinExistence type="predicted"/>
<reference evidence="1" key="1">
    <citation type="submission" date="2021-03" db="EMBL/GenBank/DDBJ databases">
        <title>Ottowia sp. 27C isolated from the cloaca of a Giant Asian pond turtle (Heosemys grandis).</title>
        <authorList>
            <person name="Spergser J."/>
            <person name="Busse H.-J."/>
        </authorList>
    </citation>
    <scope>NUCLEOTIDE SEQUENCE</scope>
    <source>
        <strain evidence="1">27C</strain>
    </source>
</reference>
<dbReference type="EMBL" id="CP071796">
    <property type="protein sequence ID" value="QTD46104.1"/>
    <property type="molecule type" value="Genomic_DNA"/>
</dbReference>
<evidence type="ECO:0000313" key="2">
    <source>
        <dbReference type="Proteomes" id="UP000663903"/>
    </source>
</evidence>
<dbReference type="Proteomes" id="UP000663903">
    <property type="component" value="Chromosome"/>
</dbReference>
<dbReference type="RefSeq" id="WP_208010003.1">
    <property type="nucleotide sequence ID" value="NZ_CP071796.1"/>
</dbReference>
<organism evidence="1 2">
    <name type="scientific">Ottowia testudinis</name>
    <dbReference type="NCBI Taxonomy" id="2816950"/>
    <lineage>
        <taxon>Bacteria</taxon>
        <taxon>Pseudomonadati</taxon>
        <taxon>Pseudomonadota</taxon>
        <taxon>Betaproteobacteria</taxon>
        <taxon>Burkholderiales</taxon>
        <taxon>Comamonadaceae</taxon>
        <taxon>Ottowia</taxon>
    </lineage>
</organism>
<keyword evidence="2" id="KW-1185">Reference proteome</keyword>
<gene>
    <name evidence="1" type="ORF">J1M35_04115</name>
</gene>
<sequence length="68" mass="7605">MRDRRDALQAHRTVVDCSQKGQSEAKLEAMRVLASALRHRRPRFAGQLRILALAQAAIMITGRPSEPP</sequence>
<protein>
    <submittedName>
        <fullName evidence="1">Uncharacterized protein</fullName>
    </submittedName>
</protein>
<dbReference type="AlphaFoldDB" id="A0A975CIB3"/>